<keyword evidence="4" id="KW-0804">Transcription</keyword>
<dbReference type="Pfam" id="PF04934">
    <property type="entry name" value="Med6"/>
    <property type="match status" value="1"/>
</dbReference>
<organism evidence="7 8">
    <name type="scientific">Nannochloropsis gaditana</name>
    <dbReference type="NCBI Taxonomy" id="72520"/>
    <lineage>
        <taxon>Eukaryota</taxon>
        <taxon>Sar</taxon>
        <taxon>Stramenopiles</taxon>
        <taxon>Ochrophyta</taxon>
        <taxon>Eustigmatophyceae</taxon>
        <taxon>Eustigmatales</taxon>
        <taxon>Monodopsidaceae</taxon>
        <taxon>Nannochloropsis</taxon>
    </lineage>
</organism>
<name>W7TW90_9STRA</name>
<dbReference type="InterPro" id="IPR007018">
    <property type="entry name" value="Mediator_Med6"/>
</dbReference>
<sequence length="405" mass="44926">MCRAWYPGSAAFEAIKKSSIATSSVRVYPRFEDGGKIRAGKKMISSIYFVPFRQPYNAYKRRINLSSDKMASESTTEVATRETAEQQPFTDPHWLYYHGPLRRDNVLEYFAHSKFYDRCSCNEELRMQGAIDVRQEHLAGMRGVQYLAEEVPGPVPEDPIFVIRKVLRTDSEQPQVMDVYYVLQNMVYQAPTIFSVLNARLRRCAHMLNKAQKTLNRAVSYDCTGGGMEGEGAGTAGSGGGGKGGSDMYRVARRASKEGKANKRARAAAVTASAEMYPPSSPQYGFPPYSWQPQYSEGEPLVLVDGLDPSYALPPMMPPPPLPHLLIEPSSPTASSPPSKSPQQQPQSEERPRFASRYPGPSPLAAAMTHPHPENSVAVDRAMGILVSDGSEWCRWECEIRAVGF</sequence>
<comment type="similarity">
    <text evidence="2">Belongs to the Mediator complex subunit 6 family.</text>
</comment>
<evidence type="ECO:0000256" key="6">
    <source>
        <dbReference type="SAM" id="MobiDB-lite"/>
    </source>
</evidence>
<evidence type="ECO:0000313" key="7">
    <source>
        <dbReference type="EMBL" id="EWM24574.1"/>
    </source>
</evidence>
<reference evidence="7 8" key="1">
    <citation type="journal article" date="2014" name="Mol. Plant">
        <title>Chromosome Scale Genome Assembly and Transcriptome Profiling of Nannochloropsis gaditana in Nitrogen Depletion.</title>
        <authorList>
            <person name="Corteggiani Carpinelli E."/>
            <person name="Telatin A."/>
            <person name="Vitulo N."/>
            <person name="Forcato C."/>
            <person name="D'Angelo M."/>
            <person name="Schiavon R."/>
            <person name="Vezzi A."/>
            <person name="Giacometti G.M."/>
            <person name="Morosinotto T."/>
            <person name="Valle G."/>
        </authorList>
    </citation>
    <scope>NUCLEOTIDE SEQUENCE [LARGE SCALE GENOMIC DNA]</scope>
    <source>
        <strain evidence="7 8">B-31</strain>
    </source>
</reference>
<evidence type="ECO:0000256" key="2">
    <source>
        <dbReference type="ARBA" id="ARBA00007526"/>
    </source>
</evidence>
<feature type="region of interest" description="Disordered" evidence="6">
    <location>
        <begin position="314"/>
        <end position="372"/>
    </location>
</feature>
<feature type="compositionally biased region" description="Low complexity" evidence="6">
    <location>
        <begin position="324"/>
        <end position="347"/>
    </location>
</feature>
<gene>
    <name evidence="7" type="ORF">Naga_100062g8</name>
</gene>
<keyword evidence="8" id="KW-1185">Reference proteome</keyword>
<dbReference type="Proteomes" id="UP000019335">
    <property type="component" value="Chromosome 13"/>
</dbReference>
<dbReference type="EMBL" id="AZIL01001181">
    <property type="protein sequence ID" value="EWM24574.1"/>
    <property type="molecule type" value="Genomic_DNA"/>
</dbReference>
<dbReference type="Gene3D" id="3.10.450.580">
    <property type="entry name" value="Mediator complex, subunit Med6"/>
    <property type="match status" value="1"/>
</dbReference>
<keyword evidence="3" id="KW-0805">Transcription regulation</keyword>
<keyword evidence="5" id="KW-0539">Nucleus</keyword>
<evidence type="ECO:0000256" key="1">
    <source>
        <dbReference type="ARBA" id="ARBA00004123"/>
    </source>
</evidence>
<accession>W7TW90</accession>
<dbReference type="GO" id="GO:0006357">
    <property type="term" value="P:regulation of transcription by RNA polymerase II"/>
    <property type="evidence" value="ECO:0007669"/>
    <property type="project" value="InterPro"/>
</dbReference>
<evidence type="ECO:0000256" key="4">
    <source>
        <dbReference type="ARBA" id="ARBA00023163"/>
    </source>
</evidence>
<dbReference type="InterPro" id="IPR038566">
    <property type="entry name" value="Mediator_Med6_sf"/>
</dbReference>
<evidence type="ECO:0000313" key="8">
    <source>
        <dbReference type="Proteomes" id="UP000019335"/>
    </source>
</evidence>
<protein>
    <submittedName>
        <fullName evidence="7">Mediator of rna polymerase ii transcription</fullName>
    </submittedName>
</protein>
<comment type="subcellular location">
    <subcellularLocation>
        <location evidence="1">Nucleus</location>
    </subcellularLocation>
</comment>
<dbReference type="AlphaFoldDB" id="W7TW90"/>
<evidence type="ECO:0000256" key="5">
    <source>
        <dbReference type="ARBA" id="ARBA00023242"/>
    </source>
</evidence>
<dbReference type="GO" id="GO:0003712">
    <property type="term" value="F:transcription coregulator activity"/>
    <property type="evidence" value="ECO:0007669"/>
    <property type="project" value="InterPro"/>
</dbReference>
<comment type="caution">
    <text evidence="7">The sequence shown here is derived from an EMBL/GenBank/DDBJ whole genome shotgun (WGS) entry which is preliminary data.</text>
</comment>
<dbReference type="PANTHER" id="PTHR13104">
    <property type="entry name" value="MED-6-RELATED"/>
    <property type="match status" value="1"/>
</dbReference>
<evidence type="ECO:0000256" key="3">
    <source>
        <dbReference type="ARBA" id="ARBA00023015"/>
    </source>
</evidence>
<dbReference type="GO" id="GO:0016592">
    <property type="term" value="C:mediator complex"/>
    <property type="evidence" value="ECO:0007669"/>
    <property type="project" value="InterPro"/>
</dbReference>
<dbReference type="OrthoDB" id="344220at2759"/>
<proteinExistence type="inferred from homology"/>